<proteinExistence type="inferred from homology"/>
<organism evidence="9 10">
    <name type="scientific">Candidatus Muproteobacteria bacterium RIFCSPHIGHO2_01_FULL_65_16</name>
    <dbReference type="NCBI Taxonomy" id="1817764"/>
    <lineage>
        <taxon>Bacteria</taxon>
        <taxon>Pseudomonadati</taxon>
        <taxon>Pseudomonadota</taxon>
        <taxon>Candidatus Muproteobacteria</taxon>
    </lineage>
</organism>
<dbReference type="PANTHER" id="PTHR30558">
    <property type="entry name" value="EXBD MEMBRANE COMPONENT OF PMF-DRIVEN MACROMOLECULE IMPORT SYSTEM"/>
    <property type="match status" value="1"/>
</dbReference>
<dbReference type="InterPro" id="IPR003400">
    <property type="entry name" value="ExbD"/>
</dbReference>
<dbReference type="PANTHER" id="PTHR30558:SF3">
    <property type="entry name" value="BIOPOLYMER TRANSPORT PROTEIN EXBD-RELATED"/>
    <property type="match status" value="1"/>
</dbReference>
<evidence type="ECO:0000256" key="4">
    <source>
        <dbReference type="ARBA" id="ARBA00022692"/>
    </source>
</evidence>
<dbReference type="Pfam" id="PF02472">
    <property type="entry name" value="ExbD"/>
    <property type="match status" value="1"/>
</dbReference>
<dbReference type="Proteomes" id="UP000179360">
    <property type="component" value="Unassembled WGS sequence"/>
</dbReference>
<evidence type="ECO:0000313" key="10">
    <source>
        <dbReference type="Proteomes" id="UP000179360"/>
    </source>
</evidence>
<comment type="similarity">
    <text evidence="2 7">Belongs to the ExbD/TolR family.</text>
</comment>
<dbReference type="EMBL" id="MFSY01000130">
    <property type="protein sequence ID" value="OGI43818.1"/>
    <property type="molecule type" value="Genomic_DNA"/>
</dbReference>
<accession>A0A1F6TFC2</accession>
<sequence length="143" mass="15720">MRFRPSHDDEPELNLIPLIDVLLMALIFLIVTTSFSKEAQLRVRLPEATAEAPPEQATLRITIDARGQYYIGDKQLLNATTEVLRTAMARAAGGTKDPLIVVSADAKTPHEAVVRVMDSARRLGYTHLTFAAQQPAGSPARDR</sequence>
<evidence type="ECO:0000313" key="9">
    <source>
        <dbReference type="EMBL" id="OGI43818.1"/>
    </source>
</evidence>
<keyword evidence="7" id="KW-0653">Protein transport</keyword>
<dbReference type="Gene3D" id="3.30.420.270">
    <property type="match status" value="1"/>
</dbReference>
<comment type="subcellular location">
    <subcellularLocation>
        <location evidence="1">Cell membrane</location>
        <topology evidence="1">Single-pass membrane protein</topology>
    </subcellularLocation>
    <subcellularLocation>
        <location evidence="7">Cell membrane</location>
        <topology evidence="7">Single-pass type II membrane protein</topology>
    </subcellularLocation>
</comment>
<comment type="caution">
    <text evidence="9">The sequence shown here is derived from an EMBL/GenBank/DDBJ whole genome shotgun (WGS) entry which is preliminary data.</text>
</comment>
<evidence type="ECO:0000256" key="7">
    <source>
        <dbReference type="RuleBase" id="RU003879"/>
    </source>
</evidence>
<dbReference type="GO" id="GO:0005886">
    <property type="term" value="C:plasma membrane"/>
    <property type="evidence" value="ECO:0007669"/>
    <property type="project" value="UniProtKB-SubCell"/>
</dbReference>
<evidence type="ECO:0000256" key="6">
    <source>
        <dbReference type="ARBA" id="ARBA00023136"/>
    </source>
</evidence>
<feature type="transmembrane region" description="Helical" evidence="8">
    <location>
        <begin position="15"/>
        <end position="35"/>
    </location>
</feature>
<name>A0A1F6TFC2_9PROT</name>
<dbReference type="AlphaFoldDB" id="A0A1F6TFC2"/>
<protein>
    <recommendedName>
        <fullName evidence="11">Biopolymer transporter ExbD</fullName>
    </recommendedName>
</protein>
<dbReference type="GO" id="GO:0015031">
    <property type="term" value="P:protein transport"/>
    <property type="evidence" value="ECO:0007669"/>
    <property type="project" value="UniProtKB-KW"/>
</dbReference>
<evidence type="ECO:0000256" key="8">
    <source>
        <dbReference type="SAM" id="Phobius"/>
    </source>
</evidence>
<keyword evidence="6 8" id="KW-0472">Membrane</keyword>
<dbReference type="GO" id="GO:0022857">
    <property type="term" value="F:transmembrane transporter activity"/>
    <property type="evidence" value="ECO:0007669"/>
    <property type="project" value="InterPro"/>
</dbReference>
<evidence type="ECO:0008006" key="11">
    <source>
        <dbReference type="Google" id="ProtNLM"/>
    </source>
</evidence>
<evidence type="ECO:0000256" key="2">
    <source>
        <dbReference type="ARBA" id="ARBA00005811"/>
    </source>
</evidence>
<evidence type="ECO:0000256" key="3">
    <source>
        <dbReference type="ARBA" id="ARBA00022475"/>
    </source>
</evidence>
<evidence type="ECO:0000256" key="1">
    <source>
        <dbReference type="ARBA" id="ARBA00004162"/>
    </source>
</evidence>
<keyword evidence="4 7" id="KW-0812">Transmembrane</keyword>
<gene>
    <name evidence="9" type="ORF">A2637_02460</name>
</gene>
<dbReference type="STRING" id="1817764.A2637_02460"/>
<keyword evidence="3" id="KW-1003">Cell membrane</keyword>
<evidence type="ECO:0000256" key="5">
    <source>
        <dbReference type="ARBA" id="ARBA00022989"/>
    </source>
</evidence>
<keyword evidence="7" id="KW-0813">Transport</keyword>
<reference evidence="9 10" key="1">
    <citation type="journal article" date="2016" name="Nat. Commun.">
        <title>Thousands of microbial genomes shed light on interconnected biogeochemical processes in an aquifer system.</title>
        <authorList>
            <person name="Anantharaman K."/>
            <person name="Brown C.T."/>
            <person name="Hug L.A."/>
            <person name="Sharon I."/>
            <person name="Castelle C.J."/>
            <person name="Probst A.J."/>
            <person name="Thomas B.C."/>
            <person name="Singh A."/>
            <person name="Wilkins M.J."/>
            <person name="Karaoz U."/>
            <person name="Brodie E.L."/>
            <person name="Williams K.H."/>
            <person name="Hubbard S.S."/>
            <person name="Banfield J.F."/>
        </authorList>
    </citation>
    <scope>NUCLEOTIDE SEQUENCE [LARGE SCALE GENOMIC DNA]</scope>
</reference>
<keyword evidence="5 8" id="KW-1133">Transmembrane helix</keyword>